<dbReference type="AlphaFoldDB" id="A0AB39MQ42"/>
<feature type="domain" description="AB hydrolase-1" evidence="1">
    <location>
        <begin position="27"/>
        <end position="274"/>
    </location>
</feature>
<dbReference type="PANTHER" id="PTHR43433:SF5">
    <property type="entry name" value="AB HYDROLASE-1 DOMAIN-CONTAINING PROTEIN"/>
    <property type="match status" value="1"/>
</dbReference>
<dbReference type="PANTHER" id="PTHR43433">
    <property type="entry name" value="HYDROLASE, ALPHA/BETA FOLD FAMILY PROTEIN"/>
    <property type="match status" value="1"/>
</dbReference>
<organism evidence="2">
    <name type="scientific">Streptomyces sp. R08</name>
    <dbReference type="NCBI Taxonomy" id="3238624"/>
    <lineage>
        <taxon>Bacteria</taxon>
        <taxon>Bacillati</taxon>
        <taxon>Actinomycetota</taxon>
        <taxon>Actinomycetes</taxon>
        <taxon>Kitasatosporales</taxon>
        <taxon>Streptomycetaceae</taxon>
        <taxon>Streptomyces</taxon>
    </lineage>
</organism>
<dbReference type="RefSeq" id="WP_369191923.1">
    <property type="nucleotide sequence ID" value="NZ_CP163431.1"/>
</dbReference>
<dbReference type="SUPFAM" id="SSF53474">
    <property type="entry name" value="alpha/beta-Hydrolases"/>
    <property type="match status" value="1"/>
</dbReference>
<keyword evidence="2" id="KW-0378">Hydrolase</keyword>
<evidence type="ECO:0000259" key="1">
    <source>
        <dbReference type="Pfam" id="PF00561"/>
    </source>
</evidence>
<dbReference type="InterPro" id="IPR029058">
    <property type="entry name" value="AB_hydrolase_fold"/>
</dbReference>
<dbReference type="GO" id="GO:0004806">
    <property type="term" value="F:triacylglycerol lipase activity"/>
    <property type="evidence" value="ECO:0007669"/>
    <property type="project" value="TreeGrafter"/>
</dbReference>
<dbReference type="EMBL" id="CP163431">
    <property type="protein sequence ID" value="XDQ07098.1"/>
    <property type="molecule type" value="Genomic_DNA"/>
</dbReference>
<name>A0AB39MQ42_9ACTN</name>
<sequence>MPELTAHNVGPSGIDIAYERFGDPGAPPVLLIMGAGAQLINWPEGFCRALVDRGLHVIRFDTRDAGRSTHFPEAPVPDFPAALAGDFSSASYTLSELAADTVGLLDALGLSGAHLVGSSMGGMIAQMIAIEYPDRVRSLTSMMSTTGQPGVGEADFTMFADLGAPPQDRTPFIDWQVRALRLAASPAFPFDETAAAERSGRVFDRGYDPLGIQRQGLAVLATGDRTERLRSLRVPTLVVHGTADIVCDISGGHATAAAVPDAELLILEGMGHGLPEELWPELASRIGELVHHAESVTT</sequence>
<accession>A0AB39MQ42</accession>
<reference evidence="2" key="1">
    <citation type="submission" date="2024-07" db="EMBL/GenBank/DDBJ databases">
        <authorList>
            <person name="Yu S.T."/>
        </authorList>
    </citation>
    <scope>NUCLEOTIDE SEQUENCE</scope>
    <source>
        <strain evidence="2">R08</strain>
    </source>
</reference>
<proteinExistence type="predicted"/>
<dbReference type="InterPro" id="IPR050471">
    <property type="entry name" value="AB_hydrolase"/>
</dbReference>
<gene>
    <name evidence="2" type="ORF">AB5J58_45985</name>
</gene>
<protein>
    <submittedName>
        <fullName evidence="2">Alpha/beta fold hydrolase</fullName>
    </submittedName>
</protein>
<evidence type="ECO:0000313" key="2">
    <source>
        <dbReference type="EMBL" id="XDQ07098.1"/>
    </source>
</evidence>
<dbReference type="InterPro" id="IPR000073">
    <property type="entry name" value="AB_hydrolase_1"/>
</dbReference>
<dbReference type="Pfam" id="PF00561">
    <property type="entry name" value="Abhydrolase_1"/>
    <property type="match status" value="1"/>
</dbReference>
<dbReference type="GO" id="GO:0046503">
    <property type="term" value="P:glycerolipid catabolic process"/>
    <property type="evidence" value="ECO:0007669"/>
    <property type="project" value="TreeGrafter"/>
</dbReference>
<dbReference type="Gene3D" id="3.40.50.1820">
    <property type="entry name" value="alpha/beta hydrolase"/>
    <property type="match status" value="1"/>
</dbReference>